<dbReference type="InterPro" id="IPR029063">
    <property type="entry name" value="SAM-dependent_MTases_sf"/>
</dbReference>
<dbReference type="PANTHER" id="PTHR43317">
    <property type="entry name" value="THERMOSPERMINE SYNTHASE ACAULIS5"/>
    <property type="match status" value="1"/>
</dbReference>
<dbReference type="STRING" id="457570.Nther_1965"/>
<accession>B2A6K2</accession>
<dbReference type="Gene3D" id="3.40.50.150">
    <property type="entry name" value="Vaccinia Virus protein VP39"/>
    <property type="match status" value="1"/>
</dbReference>
<dbReference type="Pfam" id="PF01564">
    <property type="entry name" value="Spermine_synth"/>
    <property type="match status" value="1"/>
</dbReference>
<evidence type="ECO:0000256" key="1">
    <source>
        <dbReference type="ARBA" id="ARBA00023115"/>
    </source>
</evidence>
<dbReference type="Proteomes" id="UP000001683">
    <property type="component" value="Chromosome"/>
</dbReference>
<evidence type="ECO:0000313" key="3">
    <source>
        <dbReference type="Proteomes" id="UP000001683"/>
    </source>
</evidence>
<dbReference type="PANTHER" id="PTHR43317:SF3">
    <property type="entry name" value="BLR2883 PROTEIN"/>
    <property type="match status" value="1"/>
</dbReference>
<sequence>MVSETITAVKNDEKELKLIKRGQHYEIISNGIFLMATYGGNSEREMVEDGLFYVSQFKLKDIKVLIAGLGVGYSLIPAVKDDRVSKLDVVEMEQEIIDWNKKYFSKYNENCLENEKVTVIQDDIYNYLKNNAELGHDYYDLIILDVDNGPDWLVREDNKRLYQKQGMELVSKSLNQGGYVAIWSMEEKSSLENSLLACYSQVFIREYLSYDDKGRKHKDSVYFAQKN</sequence>
<dbReference type="HOGENOM" id="CLU_101666_0_0_9"/>
<dbReference type="GO" id="GO:0006596">
    <property type="term" value="P:polyamine biosynthetic process"/>
    <property type="evidence" value="ECO:0007669"/>
    <property type="project" value="UniProtKB-KW"/>
</dbReference>
<reference evidence="2 3" key="2">
    <citation type="journal article" date="2011" name="J. Bacteriol.">
        <title>Complete genome sequence of the anaerobic, halophilic alkalithermophile Natranaerobius thermophilus JW/NM-WN-LF.</title>
        <authorList>
            <person name="Zhao B."/>
            <person name="Mesbah N.M."/>
            <person name="Dalin E."/>
            <person name="Goodwin L."/>
            <person name="Nolan M."/>
            <person name="Pitluck S."/>
            <person name="Chertkov O."/>
            <person name="Brettin T.S."/>
            <person name="Han J."/>
            <person name="Larimer F.W."/>
            <person name="Land M.L."/>
            <person name="Hauser L."/>
            <person name="Kyrpides N."/>
            <person name="Wiegel J."/>
        </authorList>
    </citation>
    <scope>NUCLEOTIDE SEQUENCE [LARGE SCALE GENOMIC DNA]</scope>
    <source>
        <strain evidence="3">ATCC BAA-1301 / DSM 18059 / JW/NM-WN-LF</strain>
    </source>
</reference>
<dbReference type="EMBL" id="CP001034">
    <property type="protein sequence ID" value="ACB85535.1"/>
    <property type="molecule type" value="Genomic_DNA"/>
</dbReference>
<organism evidence="2 3">
    <name type="scientific">Natranaerobius thermophilus (strain ATCC BAA-1301 / DSM 18059 / JW/NM-WN-LF)</name>
    <dbReference type="NCBI Taxonomy" id="457570"/>
    <lineage>
        <taxon>Bacteria</taxon>
        <taxon>Bacillati</taxon>
        <taxon>Bacillota</taxon>
        <taxon>Clostridia</taxon>
        <taxon>Natranaerobiales</taxon>
        <taxon>Natranaerobiaceae</taxon>
        <taxon>Natranaerobius</taxon>
    </lineage>
</organism>
<name>B2A6K2_NATTJ</name>
<dbReference type="RefSeq" id="WP_012448394.1">
    <property type="nucleotide sequence ID" value="NC_010718.1"/>
</dbReference>
<dbReference type="SUPFAM" id="SSF53335">
    <property type="entry name" value="S-adenosyl-L-methionine-dependent methyltransferases"/>
    <property type="match status" value="1"/>
</dbReference>
<dbReference type="InParanoid" id="B2A6K2"/>
<keyword evidence="1" id="KW-0620">Polyamine biosynthesis</keyword>
<dbReference type="AlphaFoldDB" id="B2A6K2"/>
<protein>
    <submittedName>
        <fullName evidence="2">Spermine synthase</fullName>
    </submittedName>
</protein>
<evidence type="ECO:0000313" key="2">
    <source>
        <dbReference type="EMBL" id="ACB85535.1"/>
    </source>
</evidence>
<dbReference type="OrthoDB" id="9793351at2"/>
<reference evidence="2 3" key="1">
    <citation type="submission" date="2008-04" db="EMBL/GenBank/DDBJ databases">
        <title>Complete sequence of chromosome of Natranaerobius thermophilus JW/NM-WN-LF.</title>
        <authorList>
            <consortium name="US DOE Joint Genome Institute"/>
            <person name="Copeland A."/>
            <person name="Lucas S."/>
            <person name="Lapidus A."/>
            <person name="Glavina del Rio T."/>
            <person name="Dalin E."/>
            <person name="Tice H."/>
            <person name="Bruce D."/>
            <person name="Goodwin L."/>
            <person name="Pitluck S."/>
            <person name="Chertkov O."/>
            <person name="Brettin T."/>
            <person name="Detter J.C."/>
            <person name="Han C."/>
            <person name="Kuske C.R."/>
            <person name="Schmutz J."/>
            <person name="Larimer F."/>
            <person name="Land M."/>
            <person name="Hauser L."/>
            <person name="Kyrpides N."/>
            <person name="Lykidis A."/>
            <person name="Mesbah N.M."/>
            <person name="Wiegel J."/>
        </authorList>
    </citation>
    <scope>NUCLEOTIDE SEQUENCE [LARGE SCALE GENOMIC DNA]</scope>
    <source>
        <strain evidence="3">ATCC BAA-1301 / DSM 18059 / JW/NM-WN-LF</strain>
    </source>
</reference>
<dbReference type="eggNOG" id="COG0421">
    <property type="taxonomic scope" value="Bacteria"/>
</dbReference>
<keyword evidence="3" id="KW-1185">Reference proteome</keyword>
<dbReference type="KEGG" id="nth:Nther_1965"/>
<gene>
    <name evidence="2" type="ordered locus">Nther_1965</name>
</gene>
<proteinExistence type="predicted"/>